<name>A0ABM9C7D0_9BACL</name>
<gene>
    <name evidence="3" type="ORF">PAECIP111892_02409</name>
</gene>
<dbReference type="EMBL" id="CAKMMG010000002">
    <property type="protein sequence ID" value="CAH1204295.1"/>
    <property type="molecule type" value="Genomic_DNA"/>
</dbReference>
<comment type="caution">
    <text evidence="3">The sequence shown here is derived from an EMBL/GenBank/DDBJ whole genome shotgun (WGS) entry which is preliminary data.</text>
</comment>
<evidence type="ECO:0000256" key="1">
    <source>
        <dbReference type="SAM" id="SignalP"/>
    </source>
</evidence>
<dbReference type="Pfam" id="PF07833">
    <property type="entry name" value="Cu_amine_oxidN1"/>
    <property type="match status" value="1"/>
</dbReference>
<evidence type="ECO:0000313" key="3">
    <source>
        <dbReference type="EMBL" id="CAH1204295.1"/>
    </source>
</evidence>
<organism evidence="3 4">
    <name type="scientific">Paenibacillus auburnensis</name>
    <dbReference type="NCBI Taxonomy" id="2905649"/>
    <lineage>
        <taxon>Bacteria</taxon>
        <taxon>Bacillati</taxon>
        <taxon>Bacillota</taxon>
        <taxon>Bacilli</taxon>
        <taxon>Bacillales</taxon>
        <taxon>Paenibacillaceae</taxon>
        <taxon>Paenibacillus</taxon>
    </lineage>
</organism>
<feature type="domain" description="Copper amine oxidase-like N-terminal" evidence="2">
    <location>
        <begin position="348"/>
        <end position="451"/>
    </location>
</feature>
<sequence>MLRKKILSICLCSAMMMSFAAGGGAFAAETAASADALVKKFEFLDKEFDRISLDSAGTPDGIRDGHLSLLIDAGAGTEIKSITMKGADAQGNEVNRGIWKTWKDSAADTSYLLVVVQDGKTVNSTFAATLGTFKGVAQLELYASDNNGMKAGEYYYLEIVTDKGTVKSAITPYAENKTSYAPVAIREFSWKDLTSDQTGIAEFGPDGNPDAHFKLKLNFAQKTDVLSVILRGSDKDGNPTAGIWRTNRAGTGWLLGIAQGKKVVTPGFKDDVKAPVGAFRGSVDFDLYAGNNGSIKNGEYYVVEVETSFGTVMTKPVKFGDPSSNYVNNAPLGFKTIGLKLDSVKASVDEKDYILEVAPFKQEGRTMVPIRFIAEALGAKVDWNPKERRVTLTKESTKIELIIDQKEAYVNGVATQLDSPAIIRKNVTLLPVRFVSENMKMKVFFDEGEIVITDAIQQ</sequence>
<dbReference type="InterPro" id="IPR012854">
    <property type="entry name" value="Cu_amine_oxidase-like_N"/>
</dbReference>
<dbReference type="RefSeq" id="WP_236333306.1">
    <property type="nucleotide sequence ID" value="NZ_CAKMMG010000002.1"/>
</dbReference>
<evidence type="ECO:0000259" key="2">
    <source>
        <dbReference type="Pfam" id="PF07833"/>
    </source>
</evidence>
<keyword evidence="4" id="KW-1185">Reference proteome</keyword>
<protein>
    <recommendedName>
        <fullName evidence="2">Copper amine oxidase-like N-terminal domain-containing protein</fullName>
    </recommendedName>
</protein>
<dbReference type="Gene3D" id="3.30.457.10">
    <property type="entry name" value="Copper amine oxidase-like, N-terminal domain"/>
    <property type="match status" value="1"/>
</dbReference>
<evidence type="ECO:0000313" key="4">
    <source>
        <dbReference type="Proteomes" id="UP000838324"/>
    </source>
</evidence>
<accession>A0ABM9C7D0</accession>
<keyword evidence="1" id="KW-0732">Signal</keyword>
<dbReference type="Proteomes" id="UP000838324">
    <property type="component" value="Unassembled WGS sequence"/>
</dbReference>
<feature type="signal peptide" evidence="1">
    <location>
        <begin position="1"/>
        <end position="27"/>
    </location>
</feature>
<feature type="chain" id="PRO_5045788937" description="Copper amine oxidase-like N-terminal domain-containing protein" evidence="1">
    <location>
        <begin position="28"/>
        <end position="458"/>
    </location>
</feature>
<reference evidence="3" key="1">
    <citation type="submission" date="2022-01" db="EMBL/GenBank/DDBJ databases">
        <authorList>
            <person name="Criscuolo A."/>
        </authorList>
    </citation>
    <scope>NUCLEOTIDE SEQUENCE</scope>
    <source>
        <strain evidence="3">CIP111892</strain>
    </source>
</reference>
<dbReference type="SUPFAM" id="SSF55383">
    <property type="entry name" value="Copper amine oxidase, domain N"/>
    <property type="match status" value="1"/>
</dbReference>
<dbReference type="InterPro" id="IPR036582">
    <property type="entry name" value="Mao_N_sf"/>
</dbReference>
<proteinExistence type="predicted"/>